<evidence type="ECO:0000313" key="2">
    <source>
        <dbReference type="Proteomes" id="UP000275078"/>
    </source>
</evidence>
<dbReference type="Proteomes" id="UP000275078">
    <property type="component" value="Unassembled WGS sequence"/>
</dbReference>
<proteinExistence type="predicted"/>
<organism evidence="1 2">
    <name type="scientific">Ascobolus immersus RN42</name>
    <dbReference type="NCBI Taxonomy" id="1160509"/>
    <lineage>
        <taxon>Eukaryota</taxon>
        <taxon>Fungi</taxon>
        <taxon>Dikarya</taxon>
        <taxon>Ascomycota</taxon>
        <taxon>Pezizomycotina</taxon>
        <taxon>Pezizomycetes</taxon>
        <taxon>Pezizales</taxon>
        <taxon>Ascobolaceae</taxon>
        <taxon>Ascobolus</taxon>
    </lineage>
</organism>
<reference evidence="1 2" key="1">
    <citation type="journal article" date="2018" name="Nat. Ecol. Evol.">
        <title>Pezizomycetes genomes reveal the molecular basis of ectomycorrhizal truffle lifestyle.</title>
        <authorList>
            <person name="Murat C."/>
            <person name="Payen T."/>
            <person name="Noel B."/>
            <person name="Kuo A."/>
            <person name="Morin E."/>
            <person name="Chen J."/>
            <person name="Kohler A."/>
            <person name="Krizsan K."/>
            <person name="Balestrini R."/>
            <person name="Da Silva C."/>
            <person name="Montanini B."/>
            <person name="Hainaut M."/>
            <person name="Levati E."/>
            <person name="Barry K.W."/>
            <person name="Belfiori B."/>
            <person name="Cichocki N."/>
            <person name="Clum A."/>
            <person name="Dockter R.B."/>
            <person name="Fauchery L."/>
            <person name="Guy J."/>
            <person name="Iotti M."/>
            <person name="Le Tacon F."/>
            <person name="Lindquist E.A."/>
            <person name="Lipzen A."/>
            <person name="Malagnac F."/>
            <person name="Mello A."/>
            <person name="Molinier V."/>
            <person name="Miyauchi S."/>
            <person name="Poulain J."/>
            <person name="Riccioni C."/>
            <person name="Rubini A."/>
            <person name="Sitrit Y."/>
            <person name="Splivallo R."/>
            <person name="Traeger S."/>
            <person name="Wang M."/>
            <person name="Zifcakova L."/>
            <person name="Wipf D."/>
            <person name="Zambonelli A."/>
            <person name="Paolocci F."/>
            <person name="Nowrousian M."/>
            <person name="Ottonello S."/>
            <person name="Baldrian P."/>
            <person name="Spatafora J.W."/>
            <person name="Henrissat B."/>
            <person name="Nagy L.G."/>
            <person name="Aury J.M."/>
            <person name="Wincker P."/>
            <person name="Grigoriev I.V."/>
            <person name="Bonfante P."/>
            <person name="Martin F.M."/>
        </authorList>
    </citation>
    <scope>NUCLEOTIDE SEQUENCE [LARGE SCALE GENOMIC DNA]</scope>
    <source>
        <strain evidence="1 2">RN42</strain>
    </source>
</reference>
<gene>
    <name evidence="1" type="ORF">BJ508DRAFT_330128</name>
</gene>
<protein>
    <submittedName>
        <fullName evidence="1">Uncharacterized protein</fullName>
    </submittedName>
</protein>
<accession>A0A3N4HUK7</accession>
<dbReference type="EMBL" id="ML119725">
    <property type="protein sequence ID" value="RPA77512.1"/>
    <property type="molecule type" value="Genomic_DNA"/>
</dbReference>
<keyword evidence="2" id="KW-1185">Reference proteome</keyword>
<evidence type="ECO:0000313" key="1">
    <source>
        <dbReference type="EMBL" id="RPA77512.1"/>
    </source>
</evidence>
<sequence>MSANFYIDQELDLLKGSVIMSRRKKQKYFDHHYYHWKPSPKGSWHLSMLGYHLAGSRSDSSPPYKEYCPSGICARSTDPHMVKLRERLCNMLAVVEAREKEEMSTMDRQDEQRQKEKEARMKRRMCHCAQALSLYEPFMVHLRMPERSESHDHDHATLEISSWASMNMASSETGSEWGLDVDLDDEGLALPDAETDSDFDSDEEVLIESELEDDVQSFDSDTLAAQNEELTSLDVTTFSGAELQADNSNAQEAEGLHASEPLAVDAEGDLGFLPPSPAAGNTVVIGTSDSDESESEEEQSLPVVQETRTVKLKPFKNWVDIAGEMVLLAQEEYSDGTCHPYGDCSAQRGIVCDHTDFDSKEQPGKILGDLLFHLFGSKRKTKKYGSPLSPCTDCAVSPSVATMKACIQARFKNGLLCSDTHLQRPLDSQDERDVREVRTKCYKRLCECLERDFRENGASTGRRYEQTYLYGSAKYCSWQVPDDRPEARSDLKAWINGSGEFFKRELWEIAYNEVFDDSVVPECVDSDLWLRTAPEAQKELLHW</sequence>
<dbReference type="AlphaFoldDB" id="A0A3N4HUK7"/>
<name>A0A3N4HUK7_ASCIM</name>